<reference evidence="7" key="1">
    <citation type="submission" date="2021-01" db="EMBL/GenBank/DDBJ databases">
        <authorList>
            <person name="Zahm M."/>
            <person name="Roques C."/>
            <person name="Cabau C."/>
            <person name="Klopp C."/>
            <person name="Donnadieu C."/>
            <person name="Jouanno E."/>
            <person name="Lampietro C."/>
            <person name="Louis A."/>
            <person name="Herpin A."/>
            <person name="Echchiki A."/>
            <person name="Berthelot C."/>
            <person name="Parey E."/>
            <person name="Roest-Crollius H."/>
            <person name="Braasch I."/>
            <person name="Postlethwait J."/>
            <person name="Bobe J."/>
            <person name="Montfort J."/>
            <person name="Bouchez O."/>
            <person name="Begum T."/>
            <person name="Mejri S."/>
            <person name="Adams A."/>
            <person name="Chen W.-J."/>
            <person name="Guiguen Y."/>
        </authorList>
    </citation>
    <scope>NUCLEOTIDE SEQUENCE</scope>
    <source>
        <strain evidence="7">YG-15Mar2019-1</strain>
        <tissue evidence="7">Brain</tissue>
    </source>
</reference>
<feature type="transmembrane region" description="Helical" evidence="6">
    <location>
        <begin position="131"/>
        <end position="151"/>
    </location>
</feature>
<keyword evidence="5 6" id="KW-0472">Membrane</keyword>
<dbReference type="AlphaFoldDB" id="A0A9D3PZK4"/>
<dbReference type="PANTHER" id="PTHR14198:SF22">
    <property type="entry name" value="TRANSMEMBRANE 4 L6 FAMILY MEMBER 19"/>
    <property type="match status" value="1"/>
</dbReference>
<evidence type="ECO:0000256" key="1">
    <source>
        <dbReference type="ARBA" id="ARBA00004141"/>
    </source>
</evidence>
<evidence type="ECO:0000256" key="3">
    <source>
        <dbReference type="ARBA" id="ARBA00022692"/>
    </source>
</evidence>
<dbReference type="EMBL" id="JAFDVH010000009">
    <property type="protein sequence ID" value="KAG7471022.1"/>
    <property type="molecule type" value="Genomic_DNA"/>
</dbReference>
<evidence type="ECO:0000313" key="7">
    <source>
        <dbReference type="EMBL" id="KAG7471022.1"/>
    </source>
</evidence>
<gene>
    <name evidence="7" type="ORF">MATL_G00120010</name>
</gene>
<dbReference type="OrthoDB" id="9897613at2759"/>
<evidence type="ECO:0000256" key="6">
    <source>
        <dbReference type="SAM" id="Phobius"/>
    </source>
</evidence>
<accession>A0A9D3PZK4</accession>
<comment type="similarity">
    <text evidence="2">Belongs to the L6 tetraspanin family.</text>
</comment>
<keyword evidence="8" id="KW-1185">Reference proteome</keyword>
<evidence type="ECO:0000256" key="4">
    <source>
        <dbReference type="ARBA" id="ARBA00022989"/>
    </source>
</evidence>
<dbReference type="GO" id="GO:0016020">
    <property type="term" value="C:membrane"/>
    <property type="evidence" value="ECO:0007669"/>
    <property type="project" value="UniProtKB-SubCell"/>
</dbReference>
<evidence type="ECO:0000256" key="5">
    <source>
        <dbReference type="ARBA" id="ARBA00023136"/>
    </source>
</evidence>
<comment type="subcellular location">
    <subcellularLocation>
        <location evidence="1">Membrane</location>
        <topology evidence="1">Multi-pass membrane protein</topology>
    </subcellularLocation>
</comment>
<keyword evidence="3 6" id="KW-0812">Transmembrane</keyword>
<proteinExistence type="inferred from homology"/>
<dbReference type="Proteomes" id="UP001046870">
    <property type="component" value="Chromosome 9"/>
</dbReference>
<dbReference type="PANTHER" id="PTHR14198">
    <property type="entry name" value="TRANSMEMBRANE 4 L6 FAMILY MEMBER 1-RELATED"/>
    <property type="match status" value="1"/>
</dbReference>
<feature type="transmembrane region" description="Helical" evidence="6">
    <location>
        <begin position="193"/>
        <end position="214"/>
    </location>
</feature>
<name>A0A9D3PZK4_MEGAT</name>
<organism evidence="7 8">
    <name type="scientific">Megalops atlanticus</name>
    <name type="common">Tarpon</name>
    <name type="synonym">Clupea gigantea</name>
    <dbReference type="NCBI Taxonomy" id="7932"/>
    <lineage>
        <taxon>Eukaryota</taxon>
        <taxon>Metazoa</taxon>
        <taxon>Chordata</taxon>
        <taxon>Craniata</taxon>
        <taxon>Vertebrata</taxon>
        <taxon>Euteleostomi</taxon>
        <taxon>Actinopterygii</taxon>
        <taxon>Neopterygii</taxon>
        <taxon>Teleostei</taxon>
        <taxon>Elopiformes</taxon>
        <taxon>Megalopidae</taxon>
        <taxon>Megalops</taxon>
    </lineage>
</organism>
<sequence>MERKRARWVLEYFDWLDTHSHPLTFGDVCSRSACAITQSGGAMCIARCSRCVGMSLVPMAILSMVANALLLFPNLKTHYLLEGHVTREALWGTGLWASGFLILLAARGFVSSSTQMGCCGFRTEMLCQFGYSCVALAAAGICFLVSGRGLVQGPLCLHNSTQGLNWEVPLIRDRNYLSERERWATACVEPQGVVLWNVVLFSILMATSGMQVLLCAAHTLNALLGVLCGPGFRNNKVGPV</sequence>
<dbReference type="InterPro" id="IPR008661">
    <property type="entry name" value="L6_membrane"/>
</dbReference>
<keyword evidence="4 6" id="KW-1133">Transmembrane helix</keyword>
<dbReference type="Pfam" id="PF05805">
    <property type="entry name" value="L6_membrane"/>
    <property type="match status" value="1"/>
</dbReference>
<feature type="transmembrane region" description="Helical" evidence="6">
    <location>
        <begin position="90"/>
        <end position="110"/>
    </location>
</feature>
<evidence type="ECO:0000256" key="2">
    <source>
        <dbReference type="ARBA" id="ARBA00006193"/>
    </source>
</evidence>
<protein>
    <submittedName>
        <fullName evidence="7">Uncharacterized protein</fullName>
    </submittedName>
</protein>
<evidence type="ECO:0000313" key="8">
    <source>
        <dbReference type="Proteomes" id="UP001046870"/>
    </source>
</evidence>
<comment type="caution">
    <text evidence="7">The sequence shown here is derived from an EMBL/GenBank/DDBJ whole genome shotgun (WGS) entry which is preliminary data.</text>
</comment>
<feature type="transmembrane region" description="Helical" evidence="6">
    <location>
        <begin position="51"/>
        <end position="70"/>
    </location>
</feature>